<dbReference type="OrthoDB" id="7306247at2"/>
<sequence>MLDAAGEVWIVHYDITTEDTATVLHLSERLVDSDRAAFETVLTRALSGKPREVVVDFAGLQYMDSAGLGLLLTLRERAQAQGTSVRLRNPEGAVRDMLQLSRFDTLFRIEAGAKAASR</sequence>
<dbReference type="CDD" id="cd07043">
    <property type="entry name" value="STAS_anti-anti-sigma_factors"/>
    <property type="match status" value="1"/>
</dbReference>
<dbReference type="NCBIfam" id="TIGR00377">
    <property type="entry name" value="ant_ant_sig"/>
    <property type="match status" value="1"/>
</dbReference>
<dbReference type="Pfam" id="PF01740">
    <property type="entry name" value="STAS"/>
    <property type="match status" value="1"/>
</dbReference>
<dbReference type="AlphaFoldDB" id="A0A7X1ZFG7"/>
<dbReference type="PROSITE" id="PS50801">
    <property type="entry name" value="STAS"/>
    <property type="match status" value="1"/>
</dbReference>
<feature type="domain" description="STAS" evidence="3">
    <location>
        <begin position="11"/>
        <end position="118"/>
    </location>
</feature>
<dbReference type="InterPro" id="IPR003658">
    <property type="entry name" value="Anti-sigma_ant"/>
</dbReference>
<name>A0A7X1ZFG7_9PROT</name>
<reference evidence="4 5" key="1">
    <citation type="submission" date="2019-10" db="EMBL/GenBank/DDBJ databases">
        <title>Draft whole-genome sequence of the purple nonsulfur photosynthetic bacterium Roseospira navarrensis DSM 15114.</title>
        <authorList>
            <person name="Kyndt J.A."/>
            <person name="Meyer T.E."/>
        </authorList>
    </citation>
    <scope>NUCLEOTIDE SEQUENCE [LARGE SCALE GENOMIC DNA]</scope>
    <source>
        <strain evidence="4 5">DSM 15114</strain>
    </source>
</reference>
<evidence type="ECO:0000259" key="3">
    <source>
        <dbReference type="PROSITE" id="PS50801"/>
    </source>
</evidence>
<gene>
    <name evidence="4" type="ORF">GHC57_13735</name>
</gene>
<dbReference type="InterPro" id="IPR036513">
    <property type="entry name" value="STAS_dom_sf"/>
</dbReference>
<comment type="caution">
    <text evidence="4">The sequence shown here is derived from an EMBL/GenBank/DDBJ whole genome shotgun (WGS) entry which is preliminary data.</text>
</comment>
<evidence type="ECO:0000313" key="4">
    <source>
        <dbReference type="EMBL" id="MQX37580.1"/>
    </source>
</evidence>
<evidence type="ECO:0000256" key="2">
    <source>
        <dbReference type="RuleBase" id="RU003749"/>
    </source>
</evidence>
<dbReference type="Proteomes" id="UP000434582">
    <property type="component" value="Unassembled WGS sequence"/>
</dbReference>
<evidence type="ECO:0000256" key="1">
    <source>
        <dbReference type="ARBA" id="ARBA00009013"/>
    </source>
</evidence>
<dbReference type="SUPFAM" id="SSF52091">
    <property type="entry name" value="SpoIIaa-like"/>
    <property type="match status" value="1"/>
</dbReference>
<dbReference type="PANTHER" id="PTHR33495">
    <property type="entry name" value="ANTI-SIGMA FACTOR ANTAGONIST TM_1081-RELATED-RELATED"/>
    <property type="match status" value="1"/>
</dbReference>
<dbReference type="InterPro" id="IPR002645">
    <property type="entry name" value="STAS_dom"/>
</dbReference>
<proteinExistence type="inferred from homology"/>
<organism evidence="4 5">
    <name type="scientific">Roseospira navarrensis</name>
    <dbReference type="NCBI Taxonomy" id="140058"/>
    <lineage>
        <taxon>Bacteria</taxon>
        <taxon>Pseudomonadati</taxon>
        <taxon>Pseudomonadota</taxon>
        <taxon>Alphaproteobacteria</taxon>
        <taxon>Rhodospirillales</taxon>
        <taxon>Rhodospirillaceae</taxon>
        <taxon>Roseospira</taxon>
    </lineage>
</organism>
<evidence type="ECO:0000313" key="5">
    <source>
        <dbReference type="Proteomes" id="UP000434582"/>
    </source>
</evidence>
<accession>A0A7X1ZFG7</accession>
<dbReference type="EMBL" id="WIVE01000048">
    <property type="protein sequence ID" value="MQX37580.1"/>
    <property type="molecule type" value="Genomic_DNA"/>
</dbReference>
<dbReference type="GO" id="GO:0043856">
    <property type="term" value="F:anti-sigma factor antagonist activity"/>
    <property type="evidence" value="ECO:0007669"/>
    <property type="project" value="InterPro"/>
</dbReference>
<comment type="similarity">
    <text evidence="1 2">Belongs to the anti-sigma-factor antagonist family.</text>
</comment>
<protein>
    <recommendedName>
        <fullName evidence="2">Anti-sigma factor antagonist</fullName>
    </recommendedName>
</protein>
<dbReference type="Gene3D" id="3.30.750.24">
    <property type="entry name" value="STAS domain"/>
    <property type="match status" value="1"/>
</dbReference>
<keyword evidence="5" id="KW-1185">Reference proteome</keyword>